<dbReference type="STRING" id="694270.A0A395SZP3"/>
<dbReference type="PROSITE" id="PS50850">
    <property type="entry name" value="MFS"/>
    <property type="match status" value="1"/>
</dbReference>
<evidence type="ECO:0000256" key="8">
    <source>
        <dbReference type="ARBA" id="ARBA00038459"/>
    </source>
</evidence>
<dbReference type="AlphaFoldDB" id="A0A395SZP3"/>
<keyword evidence="7" id="KW-0325">Glycoprotein</keyword>
<feature type="transmembrane region" description="Helical" evidence="9">
    <location>
        <begin position="318"/>
        <end position="342"/>
    </location>
</feature>
<comment type="subcellular location">
    <subcellularLocation>
        <location evidence="1">Cell membrane</location>
        <topology evidence="1">Multi-pass membrane protein</topology>
    </subcellularLocation>
</comment>
<keyword evidence="2" id="KW-0813">Transport</keyword>
<accession>A0A395SZP3</accession>
<comment type="caution">
    <text evidence="11">The sequence shown here is derived from an EMBL/GenBank/DDBJ whole genome shotgun (WGS) entry which is preliminary data.</text>
</comment>
<feature type="domain" description="Major facilitator superfamily (MFS) profile" evidence="10">
    <location>
        <begin position="87"/>
        <end position="516"/>
    </location>
</feature>
<protein>
    <recommendedName>
        <fullName evidence="10">Major facilitator superfamily (MFS) profile domain-containing protein</fullName>
    </recommendedName>
</protein>
<dbReference type="GO" id="GO:0005886">
    <property type="term" value="C:plasma membrane"/>
    <property type="evidence" value="ECO:0007669"/>
    <property type="project" value="UniProtKB-SubCell"/>
</dbReference>
<comment type="similarity">
    <text evidence="8">Belongs to the major facilitator superfamily. DHA1 family. Polyamines/proton antiporter (TC 2.A.1.2.16) subfamily.</text>
</comment>
<keyword evidence="6 9" id="KW-0472">Membrane</keyword>
<dbReference type="Proteomes" id="UP000266234">
    <property type="component" value="Unassembled WGS sequence"/>
</dbReference>
<evidence type="ECO:0000256" key="6">
    <source>
        <dbReference type="ARBA" id="ARBA00023136"/>
    </source>
</evidence>
<dbReference type="PANTHER" id="PTHR23502:SF186">
    <property type="entry name" value="MAJOR FACILITATOR SUPERFAMILY (MFS) PROFILE DOMAIN-CONTAINING PROTEIN"/>
    <property type="match status" value="1"/>
</dbReference>
<feature type="transmembrane region" description="Helical" evidence="9">
    <location>
        <begin position="490"/>
        <end position="510"/>
    </location>
</feature>
<dbReference type="Gene3D" id="1.20.1250.20">
    <property type="entry name" value="MFS general substrate transporter like domains"/>
    <property type="match status" value="1"/>
</dbReference>
<evidence type="ECO:0000313" key="11">
    <source>
        <dbReference type="EMBL" id="RGP77727.1"/>
    </source>
</evidence>
<dbReference type="GO" id="GO:0022857">
    <property type="term" value="F:transmembrane transporter activity"/>
    <property type="evidence" value="ECO:0007669"/>
    <property type="project" value="InterPro"/>
</dbReference>
<proteinExistence type="inferred from homology"/>
<dbReference type="Pfam" id="PF07690">
    <property type="entry name" value="MFS_1"/>
    <property type="match status" value="1"/>
</dbReference>
<keyword evidence="5 9" id="KW-1133">Transmembrane helix</keyword>
<dbReference type="OrthoDB" id="446368at2759"/>
<dbReference type="InterPro" id="IPR020846">
    <property type="entry name" value="MFS_dom"/>
</dbReference>
<feature type="transmembrane region" description="Helical" evidence="9">
    <location>
        <begin position="122"/>
        <end position="142"/>
    </location>
</feature>
<evidence type="ECO:0000256" key="3">
    <source>
        <dbReference type="ARBA" id="ARBA00022475"/>
    </source>
</evidence>
<sequence length="575" mass="62376">MAAATRPPPPVSWASPNKANGIDLESQQIKTKVSHFSLIIDQTGIDENVLHYNYAGNGTTDSPYLVEFLPNDSRNALNFSRSKKWTITILQAIATLAVTFASTAYSGGLTSIIVEFNVSTEVVILGISMFVLGFAVGPLFWAPLSELYGRQIPFFFSYLALTAFNAGAAGAPTVAALIVLRFFAGSFGSSPLTNAGGVIADMFEARDRGLATALFAMAPFLGPTIGPISGGFLGEKEGWRWVEGMMAILTGSVWIINSMVVPETYAPYLLRRRASALSKKTGKVYISQVDAGRPRHTVAEQFKIALLRPWVLLFKEPIVLLTSVYMAIIYGTLYLCFAAFPIVFQQGRGWSPGIGGLAFVGVAVGMMLAVVGTILDQKRYMRVLETNGGVAPPEARLPPTLVGSILIPVGLFWFAWTNGSKVHWIVSIAGSAVFACGLVSVFLSLLNYLVDSYVIFAASVLAANSVLRSLFGAAFPLFTTYMYNDLGIHWASSVPAFLAVACIPFPFLFYKYGETIRMRCEFASEAAHVLERMRTKHEVITEEQAAAEAHEAELGRRTSNALRRSLTNSRTIKSG</sequence>
<feature type="transmembrane region" description="Helical" evidence="9">
    <location>
        <begin position="396"/>
        <end position="416"/>
    </location>
</feature>
<evidence type="ECO:0000256" key="7">
    <source>
        <dbReference type="ARBA" id="ARBA00023180"/>
    </source>
</evidence>
<gene>
    <name evidence="11" type="ORF">FLONG3_4116</name>
</gene>
<feature type="transmembrane region" description="Helical" evidence="9">
    <location>
        <begin position="453"/>
        <end position="478"/>
    </location>
</feature>
<evidence type="ECO:0000256" key="5">
    <source>
        <dbReference type="ARBA" id="ARBA00022989"/>
    </source>
</evidence>
<dbReference type="SUPFAM" id="SSF103473">
    <property type="entry name" value="MFS general substrate transporter"/>
    <property type="match status" value="1"/>
</dbReference>
<name>A0A395SZP3_9HYPO</name>
<keyword evidence="3" id="KW-1003">Cell membrane</keyword>
<dbReference type="EMBL" id="PXOG01000087">
    <property type="protein sequence ID" value="RGP77727.1"/>
    <property type="molecule type" value="Genomic_DNA"/>
</dbReference>
<evidence type="ECO:0000256" key="4">
    <source>
        <dbReference type="ARBA" id="ARBA00022692"/>
    </source>
</evidence>
<feature type="transmembrane region" description="Helical" evidence="9">
    <location>
        <begin position="245"/>
        <end position="270"/>
    </location>
</feature>
<evidence type="ECO:0000313" key="12">
    <source>
        <dbReference type="Proteomes" id="UP000266234"/>
    </source>
</evidence>
<dbReference type="PANTHER" id="PTHR23502">
    <property type="entry name" value="MAJOR FACILITATOR SUPERFAMILY"/>
    <property type="match status" value="1"/>
</dbReference>
<dbReference type="InterPro" id="IPR036259">
    <property type="entry name" value="MFS_trans_sf"/>
</dbReference>
<keyword evidence="4 9" id="KW-0812">Transmembrane</keyword>
<evidence type="ECO:0000256" key="9">
    <source>
        <dbReference type="SAM" id="Phobius"/>
    </source>
</evidence>
<reference evidence="11 12" key="1">
    <citation type="journal article" date="2018" name="PLoS Pathog.">
        <title>Evolution of structural diversity of trichothecenes, a family of toxins produced by plant pathogenic and entomopathogenic fungi.</title>
        <authorList>
            <person name="Proctor R.H."/>
            <person name="McCormick S.P."/>
            <person name="Kim H.S."/>
            <person name="Cardoza R.E."/>
            <person name="Stanley A.M."/>
            <person name="Lindo L."/>
            <person name="Kelly A."/>
            <person name="Brown D.W."/>
            <person name="Lee T."/>
            <person name="Vaughan M.M."/>
            <person name="Alexander N.J."/>
            <person name="Busman M."/>
            <person name="Gutierrez S."/>
        </authorList>
    </citation>
    <scope>NUCLEOTIDE SEQUENCE [LARGE SCALE GENOMIC DNA]</scope>
    <source>
        <strain evidence="11 12">NRRL 20695</strain>
    </source>
</reference>
<feature type="transmembrane region" description="Helical" evidence="9">
    <location>
        <begin position="422"/>
        <end position="446"/>
    </location>
</feature>
<evidence type="ECO:0000259" key="10">
    <source>
        <dbReference type="PROSITE" id="PS50850"/>
    </source>
</evidence>
<organism evidence="11 12">
    <name type="scientific">Fusarium longipes</name>
    <dbReference type="NCBI Taxonomy" id="694270"/>
    <lineage>
        <taxon>Eukaryota</taxon>
        <taxon>Fungi</taxon>
        <taxon>Dikarya</taxon>
        <taxon>Ascomycota</taxon>
        <taxon>Pezizomycotina</taxon>
        <taxon>Sordariomycetes</taxon>
        <taxon>Hypocreomycetidae</taxon>
        <taxon>Hypocreales</taxon>
        <taxon>Nectriaceae</taxon>
        <taxon>Fusarium</taxon>
    </lineage>
</organism>
<evidence type="ECO:0000256" key="2">
    <source>
        <dbReference type="ARBA" id="ARBA00022448"/>
    </source>
</evidence>
<feature type="transmembrane region" description="Helical" evidence="9">
    <location>
        <begin position="354"/>
        <end position="375"/>
    </location>
</feature>
<dbReference type="CDD" id="cd17323">
    <property type="entry name" value="MFS_Tpo1_MDR_like"/>
    <property type="match status" value="1"/>
</dbReference>
<dbReference type="FunFam" id="1.20.1250.20:FF:000266">
    <property type="entry name" value="MFS multidrug transporter, putative"/>
    <property type="match status" value="1"/>
</dbReference>
<dbReference type="InterPro" id="IPR011701">
    <property type="entry name" value="MFS"/>
</dbReference>
<feature type="transmembrane region" description="Helical" evidence="9">
    <location>
        <begin position="85"/>
        <end position="102"/>
    </location>
</feature>
<feature type="transmembrane region" description="Helical" evidence="9">
    <location>
        <begin position="154"/>
        <end position="184"/>
    </location>
</feature>
<evidence type="ECO:0000256" key="1">
    <source>
        <dbReference type="ARBA" id="ARBA00004651"/>
    </source>
</evidence>
<keyword evidence="12" id="KW-1185">Reference proteome</keyword>